<gene>
    <name evidence="1" type="ORF">ABT39_MTgene5168</name>
</gene>
<protein>
    <submittedName>
        <fullName evidence="1">Uncharacterized protein</fullName>
    </submittedName>
</protein>
<dbReference type="AlphaFoldDB" id="A0A117NHD4"/>
<name>A0A117NHD4_PICGL</name>
<keyword evidence="1" id="KW-0496">Mitochondrion</keyword>
<proteinExistence type="predicted"/>
<reference evidence="1" key="1">
    <citation type="journal article" date="2015" name="Genome Biol. Evol.">
        <title>Organellar Genomes of White Spruce (Picea glauca): Assembly and Annotation.</title>
        <authorList>
            <person name="Jackman S.D."/>
            <person name="Warren R.L."/>
            <person name="Gibb E.A."/>
            <person name="Vandervalk B.P."/>
            <person name="Mohamadi H."/>
            <person name="Chu J."/>
            <person name="Raymond A."/>
            <person name="Pleasance S."/>
            <person name="Coope R."/>
            <person name="Wildung M.R."/>
            <person name="Ritland C.E."/>
            <person name="Bousquet J."/>
            <person name="Jones S.J."/>
            <person name="Bohlmann J."/>
            <person name="Birol I."/>
        </authorList>
    </citation>
    <scope>NUCLEOTIDE SEQUENCE [LARGE SCALE GENOMIC DNA]</scope>
    <source>
        <tissue evidence="1">Flushing bud</tissue>
    </source>
</reference>
<accession>A0A117NHD4</accession>
<comment type="caution">
    <text evidence="1">The sequence shown here is derived from an EMBL/GenBank/DDBJ whole genome shotgun (WGS) entry which is preliminary data.</text>
</comment>
<geneLocation type="mitochondrion" evidence="1"/>
<dbReference type="EMBL" id="LKAM01000006">
    <property type="protein sequence ID" value="KUM48172.1"/>
    <property type="molecule type" value="Genomic_DNA"/>
</dbReference>
<sequence>MLPEDNKTHVCWLAGFPQMDQNENSWPIHWVAFVGRYLVDNPPAGHLTSYLSPAGEATFSLYKVVIDNTWPPLGERNQIGEGVLLWKGREGYDYYYII</sequence>
<evidence type="ECO:0000313" key="1">
    <source>
        <dbReference type="EMBL" id="KUM48172.1"/>
    </source>
</evidence>
<organism evidence="1">
    <name type="scientific">Picea glauca</name>
    <name type="common">White spruce</name>
    <name type="synonym">Pinus glauca</name>
    <dbReference type="NCBI Taxonomy" id="3330"/>
    <lineage>
        <taxon>Eukaryota</taxon>
        <taxon>Viridiplantae</taxon>
        <taxon>Streptophyta</taxon>
        <taxon>Embryophyta</taxon>
        <taxon>Tracheophyta</taxon>
        <taxon>Spermatophyta</taxon>
        <taxon>Pinopsida</taxon>
        <taxon>Pinidae</taxon>
        <taxon>Conifers I</taxon>
        <taxon>Pinales</taxon>
        <taxon>Pinaceae</taxon>
        <taxon>Picea</taxon>
    </lineage>
</organism>